<dbReference type="InterPro" id="IPR006342">
    <property type="entry name" value="FkbM_mtfrase"/>
</dbReference>
<dbReference type="InterPro" id="IPR029063">
    <property type="entry name" value="SAM-dependent_MTases_sf"/>
</dbReference>
<feature type="domain" description="Methyltransferase FkbM" evidence="1">
    <location>
        <begin position="128"/>
        <end position="276"/>
    </location>
</feature>
<dbReference type="SUPFAM" id="SSF53335">
    <property type="entry name" value="S-adenosyl-L-methionine-dependent methyltransferases"/>
    <property type="match status" value="1"/>
</dbReference>
<proteinExistence type="predicted"/>
<dbReference type="KEGG" id="mmil:sm9_1512"/>
<dbReference type="PANTHER" id="PTHR34203">
    <property type="entry name" value="METHYLTRANSFERASE, FKBM FAMILY PROTEIN"/>
    <property type="match status" value="1"/>
</dbReference>
<keyword evidence="2" id="KW-0489">Methyltransferase</keyword>
<evidence type="ECO:0000259" key="1">
    <source>
        <dbReference type="Pfam" id="PF05050"/>
    </source>
</evidence>
<name>A0A0U3DTN0_9EURY</name>
<dbReference type="Pfam" id="PF05050">
    <property type="entry name" value="Methyltransf_21"/>
    <property type="match status" value="1"/>
</dbReference>
<reference evidence="2 3" key="1">
    <citation type="submission" date="2015-04" db="EMBL/GenBank/DDBJ databases">
        <title>The complete genome sequence of the rumen methanogen Methanobrevibacter millerae SM9.</title>
        <authorList>
            <person name="Leahy S.C."/>
            <person name="Kelly W.J."/>
            <person name="Pacheco D.M."/>
            <person name="Li D."/>
            <person name="Altermann E."/>
            <person name="Attwood G.T."/>
        </authorList>
    </citation>
    <scope>NUCLEOTIDE SEQUENCE [LARGE SCALE GENOMIC DNA]</scope>
    <source>
        <strain evidence="2 3">SM9</strain>
    </source>
</reference>
<dbReference type="NCBIfam" id="TIGR01444">
    <property type="entry name" value="fkbM_fam"/>
    <property type="match status" value="1"/>
</dbReference>
<sequence length="298" mass="34786">MVKKIDYLLDYFNYLENPIQCLLFKFNLKKEVNVKFKNSTQEHLINDTSTLDKIMSLIPKINKNKVDEFALFITDLCSSKDIIPWAGVNIFNFRKEKQLIDETPFYEYYMGESYSSFNINYKNRVVIDIGSYVGDTALFFANQGASVYGFEPVKKNYEYSLELKKINPDLNEKLHFFNYGVSDKIGTISIDDMNSTSQFRTEKDHYEVEVITLEDILTKNQIKPDILKMDCEGCEFNIILNTDLSNFKDIIFEHHSIHTGIDHKLLIEKLKKQGFNIILKPTSYDKFEDAGLIHAYKD</sequence>
<keyword evidence="3" id="KW-1185">Reference proteome</keyword>
<dbReference type="AlphaFoldDB" id="A0A0U3DTN0"/>
<gene>
    <name evidence="2" type="ORF">sm9_1512</name>
</gene>
<evidence type="ECO:0000313" key="2">
    <source>
        <dbReference type="EMBL" id="ALT69290.1"/>
    </source>
</evidence>
<dbReference type="PANTHER" id="PTHR34203:SF15">
    <property type="entry name" value="SLL1173 PROTEIN"/>
    <property type="match status" value="1"/>
</dbReference>
<dbReference type="GO" id="GO:0032259">
    <property type="term" value="P:methylation"/>
    <property type="evidence" value="ECO:0007669"/>
    <property type="project" value="UniProtKB-KW"/>
</dbReference>
<organism evidence="2 3">
    <name type="scientific">Methanobrevibacter millerae</name>
    <dbReference type="NCBI Taxonomy" id="230361"/>
    <lineage>
        <taxon>Archaea</taxon>
        <taxon>Methanobacteriati</taxon>
        <taxon>Methanobacteriota</taxon>
        <taxon>Methanomada group</taxon>
        <taxon>Methanobacteria</taxon>
        <taxon>Methanobacteriales</taxon>
        <taxon>Methanobacteriaceae</taxon>
        <taxon>Methanobrevibacter</taxon>
    </lineage>
</organism>
<dbReference type="Gene3D" id="3.40.50.150">
    <property type="entry name" value="Vaccinia Virus protein VP39"/>
    <property type="match status" value="1"/>
</dbReference>
<dbReference type="Proteomes" id="UP000067738">
    <property type="component" value="Chromosome"/>
</dbReference>
<keyword evidence="2" id="KW-0808">Transferase</keyword>
<dbReference type="GO" id="GO:0008168">
    <property type="term" value="F:methyltransferase activity"/>
    <property type="evidence" value="ECO:0007669"/>
    <property type="project" value="UniProtKB-KW"/>
</dbReference>
<dbReference type="EMBL" id="CP011266">
    <property type="protein sequence ID" value="ALT69290.1"/>
    <property type="molecule type" value="Genomic_DNA"/>
</dbReference>
<protein>
    <submittedName>
        <fullName evidence="2">Methyltransferase FkbM family</fullName>
    </submittedName>
</protein>
<dbReference type="GeneID" id="26736452"/>
<dbReference type="RefSeq" id="WP_058739525.1">
    <property type="nucleotide sequence ID" value="NZ_CP011266.1"/>
</dbReference>
<dbReference type="InterPro" id="IPR052514">
    <property type="entry name" value="SAM-dependent_MTase"/>
</dbReference>
<dbReference type="PATRIC" id="fig|230361.4.peg.1560"/>
<dbReference type="OrthoDB" id="275825at2157"/>
<accession>A0A0U3DTN0</accession>
<evidence type="ECO:0000313" key="3">
    <source>
        <dbReference type="Proteomes" id="UP000067738"/>
    </source>
</evidence>